<accession>A0AAN7SJI1</accession>
<dbReference type="AlphaFoldDB" id="A0AAN7SJI1"/>
<comment type="caution">
    <text evidence="8">The sequence shown here is derived from an EMBL/GenBank/DDBJ whole genome shotgun (WGS) entry which is preliminary data.</text>
</comment>
<feature type="domain" description="Thyroglobulin type-1" evidence="7">
    <location>
        <begin position="465"/>
        <end position="526"/>
    </location>
</feature>
<feature type="disulfide bond" evidence="5">
    <location>
        <begin position="400"/>
        <end position="419"/>
    </location>
</feature>
<evidence type="ECO:0000256" key="5">
    <source>
        <dbReference type="PROSITE-ProRule" id="PRU00500"/>
    </source>
</evidence>
<dbReference type="SUPFAM" id="SSF57610">
    <property type="entry name" value="Thyroglobulin type-1 domain"/>
    <property type="match status" value="4"/>
</dbReference>
<evidence type="ECO:0000313" key="8">
    <source>
        <dbReference type="EMBL" id="KAK4885002.1"/>
    </source>
</evidence>
<dbReference type="Gene3D" id="4.10.800.10">
    <property type="entry name" value="Thyroglobulin type-1"/>
    <property type="match status" value="4"/>
</dbReference>
<evidence type="ECO:0000256" key="3">
    <source>
        <dbReference type="ARBA" id="ARBA00022737"/>
    </source>
</evidence>
<name>A0AAN7SJI1_9COLE</name>
<gene>
    <name evidence="8" type="ORF">RN001_001273</name>
</gene>
<feature type="domain" description="Thyroglobulin type-1" evidence="7">
    <location>
        <begin position="172"/>
        <end position="233"/>
    </location>
</feature>
<dbReference type="InterPro" id="IPR051950">
    <property type="entry name" value="Dev_reg/Prot_inhib"/>
</dbReference>
<organism evidence="8 9">
    <name type="scientific">Aquatica leii</name>
    <dbReference type="NCBI Taxonomy" id="1421715"/>
    <lineage>
        <taxon>Eukaryota</taxon>
        <taxon>Metazoa</taxon>
        <taxon>Ecdysozoa</taxon>
        <taxon>Arthropoda</taxon>
        <taxon>Hexapoda</taxon>
        <taxon>Insecta</taxon>
        <taxon>Pterygota</taxon>
        <taxon>Neoptera</taxon>
        <taxon>Endopterygota</taxon>
        <taxon>Coleoptera</taxon>
        <taxon>Polyphaga</taxon>
        <taxon>Elateriformia</taxon>
        <taxon>Elateroidea</taxon>
        <taxon>Lampyridae</taxon>
        <taxon>Luciolinae</taxon>
        <taxon>Aquatica</taxon>
    </lineage>
</organism>
<keyword evidence="4 5" id="KW-1015">Disulfide bond</keyword>
<sequence length="674" mass="76997">MCFLKTVYLLFCLTAIMVLYVRMCQCIDEEFNPCDEKFKIVSDYSYKDCRNGYIFKSSGNSVYNCFSSCVPYDIQKPCSDTNPCPPGYLCPNVAGTESFCEIDENSCLKQHLEPDNPWKNAWKPTCLPDGSWAAKQCKGEAKHGRCFCYDTFGNRIFGQAFLDKSSNMTCACSRKKVEIRSKGDRFYTTLHCDPVGNYEPLQCDHGQCWCAESKTGKMISKVVPDSMMSLLPCYSKKEHGAMYMRPCESEEYAQKKILYELNLHGTRQINFPHIMCDDDGNYGYYQIVSGQAYCKWRDNSVIEGFAAAIDENLPNLNCYCARDTKIYESIGSTQYLLCLPTGNYKPDQYHIINEQWYCVDKDGFKSNEIPCSDTNPCPPGYLCPSSTRTDRICEIDKNSCLNQKLKLDNDLEYVWKPTCLPDGSWPAKHCKGEKNNGRCFCYDTLGNRIFGQAFADKSSNMTCACSRKKVEIRSQGDRFYTTLHCDSVGNYEPLQCDDGQCWCAEPKTGKMISKVVPDTMMSLLPCYSEEEHGKTYMRPCESEEYAQKKILYEFNLHGTPQINFPHIMCDDDGNYGYYQIVSAQAYCKWIDNSVIEGYAASIDGNLANLNCYCARDHKIYESIGLNQNLLCLSTGNYKPEQYHAINEQWYCVDKDGFKSSEFFNEPTDCTPYTK</sequence>
<dbReference type="InterPro" id="IPR036857">
    <property type="entry name" value="Thyroglobulin_1_sf"/>
</dbReference>
<comment type="subcellular location">
    <subcellularLocation>
        <location evidence="1">Secreted</location>
    </subcellularLocation>
</comment>
<evidence type="ECO:0000256" key="2">
    <source>
        <dbReference type="ARBA" id="ARBA00022525"/>
    </source>
</evidence>
<dbReference type="PANTHER" id="PTHR12352:SF3">
    <property type="entry name" value="NIDOGEN-2"/>
    <property type="match status" value="1"/>
</dbReference>
<feature type="signal peptide" evidence="6">
    <location>
        <begin position="1"/>
        <end position="26"/>
    </location>
</feature>
<keyword evidence="6" id="KW-0732">Signal</keyword>
<feature type="domain" description="Thyroglobulin type-1" evidence="7">
    <location>
        <begin position="397"/>
        <end position="463"/>
    </location>
</feature>
<dbReference type="PANTHER" id="PTHR12352">
    <property type="entry name" value="SECRETED MODULAR CALCIUM-BINDING PROTEIN"/>
    <property type="match status" value="1"/>
</dbReference>
<feature type="domain" description="Thyroglobulin type-1" evidence="7">
    <location>
        <begin position="97"/>
        <end position="170"/>
    </location>
</feature>
<dbReference type="SMART" id="SM00211">
    <property type="entry name" value="TY"/>
    <property type="match status" value="4"/>
</dbReference>
<evidence type="ECO:0000313" key="9">
    <source>
        <dbReference type="Proteomes" id="UP001353858"/>
    </source>
</evidence>
<comment type="caution">
    <text evidence="5">Lacks conserved residue(s) required for the propagation of feature annotation.</text>
</comment>
<dbReference type="Proteomes" id="UP001353858">
    <property type="component" value="Unassembled WGS sequence"/>
</dbReference>
<evidence type="ECO:0000256" key="1">
    <source>
        <dbReference type="ARBA" id="ARBA00004613"/>
    </source>
</evidence>
<dbReference type="PROSITE" id="PS51162">
    <property type="entry name" value="THYROGLOBULIN_1_2"/>
    <property type="match status" value="4"/>
</dbReference>
<dbReference type="GO" id="GO:0005615">
    <property type="term" value="C:extracellular space"/>
    <property type="evidence" value="ECO:0007669"/>
    <property type="project" value="TreeGrafter"/>
</dbReference>
<evidence type="ECO:0000256" key="4">
    <source>
        <dbReference type="ARBA" id="ARBA00023157"/>
    </source>
</evidence>
<keyword evidence="2" id="KW-0964">Secreted</keyword>
<protein>
    <recommendedName>
        <fullName evidence="7">Thyroglobulin type-1 domain-containing protein</fullName>
    </recommendedName>
</protein>
<proteinExistence type="predicted"/>
<dbReference type="EMBL" id="JARPUR010000001">
    <property type="protein sequence ID" value="KAK4885002.1"/>
    <property type="molecule type" value="Genomic_DNA"/>
</dbReference>
<feature type="chain" id="PRO_5043015312" description="Thyroglobulin type-1 domain-containing protein" evidence="6">
    <location>
        <begin position="27"/>
        <end position="674"/>
    </location>
</feature>
<keyword evidence="3" id="KW-0677">Repeat</keyword>
<reference evidence="9" key="1">
    <citation type="submission" date="2023-01" db="EMBL/GenBank/DDBJ databases">
        <title>Key to firefly adult light organ development and bioluminescence: homeobox transcription factors regulate luciferase expression and transportation to peroxisome.</title>
        <authorList>
            <person name="Fu X."/>
        </authorList>
    </citation>
    <scope>NUCLEOTIDE SEQUENCE [LARGE SCALE GENOMIC DNA]</scope>
</reference>
<dbReference type="GO" id="GO:0005604">
    <property type="term" value="C:basement membrane"/>
    <property type="evidence" value="ECO:0007669"/>
    <property type="project" value="TreeGrafter"/>
</dbReference>
<evidence type="ECO:0000259" key="7">
    <source>
        <dbReference type="PROSITE" id="PS51162"/>
    </source>
</evidence>
<evidence type="ECO:0000256" key="6">
    <source>
        <dbReference type="SAM" id="SignalP"/>
    </source>
</evidence>
<dbReference type="InterPro" id="IPR000716">
    <property type="entry name" value="Thyroglobulin_1"/>
</dbReference>
<keyword evidence="9" id="KW-1185">Reference proteome</keyword>
<dbReference type="GO" id="GO:0007160">
    <property type="term" value="P:cell-matrix adhesion"/>
    <property type="evidence" value="ECO:0007669"/>
    <property type="project" value="TreeGrafter"/>
</dbReference>
<dbReference type="Pfam" id="PF00086">
    <property type="entry name" value="Thyroglobulin_1"/>
    <property type="match status" value="4"/>
</dbReference>